<dbReference type="InterPro" id="IPR008928">
    <property type="entry name" value="6-hairpin_glycosidase_sf"/>
</dbReference>
<dbReference type="RefSeq" id="WP_117536435.1">
    <property type="nucleotide sequence ID" value="NZ_CP060636.1"/>
</dbReference>
<evidence type="ECO:0000256" key="2">
    <source>
        <dbReference type="SAM" id="MobiDB-lite"/>
    </source>
</evidence>
<reference evidence="8 9" key="1">
    <citation type="submission" date="2020-08" db="EMBL/GenBank/DDBJ databases">
        <authorList>
            <person name="Liu C."/>
            <person name="Sun Q."/>
        </authorList>
    </citation>
    <scope>NUCLEOTIDE SEQUENCE [LARGE SCALE GENOMIC DNA]</scope>
    <source>
        <strain evidence="8 9">NSJ-61</strain>
    </source>
</reference>
<feature type="coiled-coil region" evidence="1">
    <location>
        <begin position="1337"/>
        <end position="1364"/>
    </location>
</feature>
<feature type="domain" description="Glycosyl hydrolase family 95 catalytic" evidence="7">
    <location>
        <begin position="343"/>
        <end position="754"/>
    </location>
</feature>
<feature type="domain" description="Alpha fucosidase A-like C-terminal" evidence="6">
    <location>
        <begin position="756"/>
        <end position="850"/>
    </location>
</feature>
<evidence type="ECO:0000259" key="6">
    <source>
        <dbReference type="Pfam" id="PF21307"/>
    </source>
</evidence>
<accession>A0A7G9GR34</accession>
<feature type="region of interest" description="Disordered" evidence="2">
    <location>
        <begin position="1712"/>
        <end position="1737"/>
    </location>
</feature>
<feature type="domain" description="Glycosyl hydrolase family 95 N-terminal" evidence="5">
    <location>
        <begin position="73"/>
        <end position="314"/>
    </location>
</feature>
<dbReference type="GO" id="GO:0004560">
    <property type="term" value="F:alpha-L-fucosidase activity"/>
    <property type="evidence" value="ECO:0007669"/>
    <property type="project" value="TreeGrafter"/>
</dbReference>
<feature type="transmembrane region" description="Helical" evidence="3">
    <location>
        <begin position="1743"/>
        <end position="1761"/>
    </location>
</feature>
<evidence type="ECO:0000313" key="9">
    <source>
        <dbReference type="Proteomes" id="UP000515856"/>
    </source>
</evidence>
<feature type="chain" id="PRO_5039480039" evidence="4">
    <location>
        <begin position="26"/>
        <end position="1770"/>
    </location>
</feature>
<dbReference type="Gene3D" id="1.50.10.10">
    <property type="match status" value="1"/>
</dbReference>
<evidence type="ECO:0000259" key="5">
    <source>
        <dbReference type="Pfam" id="PF14498"/>
    </source>
</evidence>
<gene>
    <name evidence="8" type="ORF">H9Q80_04760</name>
</gene>
<dbReference type="Gene3D" id="2.60.120.260">
    <property type="entry name" value="Galactose-binding domain-like"/>
    <property type="match status" value="2"/>
</dbReference>
<dbReference type="KEGG" id="ehn:H9Q80_04760"/>
<organism evidence="8 9">
    <name type="scientific">[Eubacterium] hominis</name>
    <dbReference type="NCBI Taxonomy" id="2764325"/>
    <lineage>
        <taxon>Bacteria</taxon>
        <taxon>Bacillati</taxon>
        <taxon>Bacillota</taxon>
        <taxon>Erysipelotrichia</taxon>
        <taxon>Erysipelotrichales</taxon>
        <taxon>Erysipelotrichaceae</taxon>
        <taxon>Amedibacillus</taxon>
    </lineage>
</organism>
<dbReference type="InterPro" id="IPR027414">
    <property type="entry name" value="GH95_N_dom"/>
</dbReference>
<dbReference type="Pfam" id="PF21307">
    <property type="entry name" value="Glyco_hydro_95_C"/>
    <property type="match status" value="1"/>
</dbReference>
<dbReference type="SUPFAM" id="SSF48208">
    <property type="entry name" value="Six-hairpin glycosidases"/>
    <property type="match status" value="1"/>
</dbReference>
<evidence type="ECO:0000256" key="3">
    <source>
        <dbReference type="SAM" id="Phobius"/>
    </source>
</evidence>
<keyword evidence="3" id="KW-0812">Transmembrane</keyword>
<dbReference type="InterPro" id="IPR012341">
    <property type="entry name" value="6hp_glycosidase-like_sf"/>
</dbReference>
<evidence type="ECO:0000259" key="7">
    <source>
        <dbReference type="Pfam" id="PF22124"/>
    </source>
</evidence>
<dbReference type="Pfam" id="PF07554">
    <property type="entry name" value="FIVAR"/>
    <property type="match status" value="5"/>
</dbReference>
<feature type="signal peptide" evidence="4">
    <location>
        <begin position="1"/>
        <end position="25"/>
    </location>
</feature>
<dbReference type="Pfam" id="PF14498">
    <property type="entry name" value="Glyco_hyd_65N_2"/>
    <property type="match status" value="1"/>
</dbReference>
<keyword evidence="3" id="KW-0472">Membrane</keyword>
<dbReference type="Gene3D" id="1.20.1270.70">
    <property type="entry name" value="Designed single chain three-helix bundle"/>
    <property type="match status" value="2"/>
</dbReference>
<feature type="compositionally biased region" description="Basic and acidic residues" evidence="2">
    <location>
        <begin position="1717"/>
        <end position="1737"/>
    </location>
</feature>
<proteinExistence type="predicted"/>
<protein>
    <submittedName>
        <fullName evidence="8">Glycoside hydrolase N-terminal domain-containing protein</fullName>
    </submittedName>
</protein>
<dbReference type="PANTHER" id="PTHR31084:SF19">
    <property type="entry name" value="GLYCOSYL HYDROLASE FAMILY 95 N-TERMINAL DOMAIN-CONTAINING PROTEIN"/>
    <property type="match status" value="1"/>
</dbReference>
<dbReference type="Gene3D" id="2.60.40.1080">
    <property type="match status" value="1"/>
</dbReference>
<keyword evidence="9" id="KW-1185">Reference proteome</keyword>
<dbReference type="InterPro" id="IPR049053">
    <property type="entry name" value="AFCA-like_C"/>
</dbReference>
<keyword evidence="1" id="KW-0175">Coiled coil</keyword>
<keyword evidence="4" id="KW-0732">Signal</keyword>
<dbReference type="Gene3D" id="1.20.1270.90">
    <property type="entry name" value="AF1782-like"/>
    <property type="match status" value="3"/>
</dbReference>
<dbReference type="InterPro" id="IPR054363">
    <property type="entry name" value="GH95_cat"/>
</dbReference>
<evidence type="ECO:0000256" key="4">
    <source>
        <dbReference type="SAM" id="SignalP"/>
    </source>
</evidence>
<keyword evidence="3" id="KW-1133">Transmembrane helix</keyword>
<keyword evidence="8" id="KW-0378">Hydrolase</keyword>
<evidence type="ECO:0000313" key="8">
    <source>
        <dbReference type="EMBL" id="QNM13266.1"/>
    </source>
</evidence>
<dbReference type="EMBL" id="CP060636">
    <property type="protein sequence ID" value="QNM13266.1"/>
    <property type="molecule type" value="Genomic_DNA"/>
</dbReference>
<feature type="coiled-coil region" evidence="1">
    <location>
        <begin position="1484"/>
        <end position="1533"/>
    </location>
</feature>
<evidence type="ECO:0000256" key="1">
    <source>
        <dbReference type="SAM" id="Coils"/>
    </source>
</evidence>
<name>A0A7G9GR34_9FIRM</name>
<dbReference type="GO" id="GO:0005975">
    <property type="term" value="P:carbohydrate metabolic process"/>
    <property type="evidence" value="ECO:0007669"/>
    <property type="project" value="InterPro"/>
</dbReference>
<sequence length="1770" mass="197848">MKGITRYVKKAAPSFLLACAMVCTYIPVSSMRILATDNQTTPDLKINFDEPVSEGTLIPGRSGGFNTTEENDRWQQLSLPIGNSRMGANVYGEISKEHLTFNQKTLWTGGPSDSRKDYNGGNVTTVDGMPMADYVKKVQDMFLNGDPDAANACGKIVGSHDGYGSYQAFGDIYLDFGLNGTPSDYERALDLNDALATVDFTLNGTDYHREYLASYPDDVIAMKVSAKGNDKLNFHVSFPVKNETSENLQKDVVTTVKDNTIVVQGKMKDNQLKLNGQLAVTTQDGSIETADDQLYVKNASETTIFVSASTDYKNDYPAYRTGESDDQLNQRVKNVIDAAIKKGYAQVKQTGIEDYQNIFQRVHLDLGQTMPDLTTDELLTAYNNGNADAGNRRYIETLLFQYGRYLQISSSRGDDLPANLQGVWNDRVGNENEVPWGSDYHMNVNLQMNYWPTYVTNMAECGIPLIKYVDSLREPGRVTAETYFGVKSDAKHPENGFSAHTQNTPFGWTCPGWAFSWGWSPAAVPWILQNCYEYYEYTQDKEFLRNEIYPMLKEEATLYKQILREDPETGRLVTVPAYSPEQGPYTAGNTYEQSLIWQLYKDSIEAAEALDVDQDLVKEWKNIQSRLNPIVIGDSGQIKEWYSETTLGSVPNTDLHHRHMSHLLGLFPGDLINVDNEKYLDAAIVSLTSRGDDATGWGMEQRLNSWARVGDGNHAYEIIKAFFKAGAYQNLWDAHPPFQIDGNFGYTSGVAEMLIQSNMGYINLLPALADEWQDGHVDGLVARGNFEVSMDWKSSNLYSASILSKSGNECTIAYPNIDQAVVKHNGDIVKTTQKDGKISFQTVANETYTIENIPNRPLKAVENVKAYTDGNKILIDFDEMPSATRYDIYQKDENEQYKKIGETAHAPYQMDGNSGFYKVAAVDTDGRSGTLSKEIKPEDIYHIVKMDDRDPMINYSSGWGDWTDGGQYMSTEKYTDQDGSSLDFYFSGNGLKVIGMKAGNTHTFDLYIDGKKVGENIDTNSTETLRQQVFYEVKNLPEGIHHAQLVVTKAKISLDAFEILRQGNPTNMSIISDDQIDLSKQTSIPLSVMTTPSGTSAGDITWSVENDLKLPSNIATIDEKGVLTCTHPGTIIVKAEDKEHHLYAQKTIEIVMPQNCVKVDDRDQSITYSDGWTTWDEGKHEFGTISETIQKGSSFSFEFTGNKLALYFMKLEASGGYAGANIDVIIDGVNQGTFSTFTKVSGSEPKSKVFESKPLSNEKHKVEVVVKDCPSDAPEGSKPKVSFDYYEITTEPQKALSYDALKKEMETYLNMNLDAYQEESVKAYQAAFQNASKIYEIADTQQQIDDATSLLEKAKNALQLVIDKTKLAAEIAEGIKLQEDDYTPDSWIEFKKVLESAQGVLKNEQADQTLINDTLTSLQKAKTLLEPKHTPVLDKTKLQKALQSALEKEAQGYTKNSVTKMSWEPYKKAYEDADALLQTTEVEQKVIDDTVEKLLQAMDQLEKRASSNSLSKLGQITKEVKDLNQSKDEAINTMITSAYQLSANPENASEQAVSDLYKQLQQARSQLLIQQAKAQAQELLPSLSSLVKNQYTVDSWNALEEAKTQLDSILQSDKATLDEINTAYQRLFDAKENLKVKELKPDTDKHELNTIIKQAQELIKNPSIYTEKSLKELQNALSQAILISQNNKTNDAEVKTAVTNLRQAIKQLQKQEANAVMDKEQKNDKQTEDKNSSSVDTSDHSHVVFFSFLTCVTGFVVIKGIRKSKKTKKS</sequence>
<dbReference type="Pfam" id="PF22124">
    <property type="entry name" value="Glyco_hydro_95_cat"/>
    <property type="match status" value="1"/>
</dbReference>
<dbReference type="Proteomes" id="UP000515856">
    <property type="component" value="Chromosome"/>
</dbReference>
<dbReference type="PANTHER" id="PTHR31084">
    <property type="entry name" value="ALPHA-L-FUCOSIDASE 2"/>
    <property type="match status" value="1"/>
</dbReference>